<organism evidence="3 4">
    <name type="scientific">Anaerosporobacter mobilis DSM 15930</name>
    <dbReference type="NCBI Taxonomy" id="1120996"/>
    <lineage>
        <taxon>Bacteria</taxon>
        <taxon>Bacillati</taxon>
        <taxon>Bacillota</taxon>
        <taxon>Clostridia</taxon>
        <taxon>Lachnospirales</taxon>
        <taxon>Lachnospiraceae</taxon>
        <taxon>Anaerosporobacter</taxon>
    </lineage>
</organism>
<feature type="transmembrane region" description="Helical" evidence="2">
    <location>
        <begin position="12"/>
        <end position="35"/>
    </location>
</feature>
<keyword evidence="2" id="KW-0472">Membrane</keyword>
<keyword evidence="4" id="KW-1185">Reference proteome</keyword>
<reference evidence="3 4" key="1">
    <citation type="submission" date="2016-11" db="EMBL/GenBank/DDBJ databases">
        <authorList>
            <person name="Jaros S."/>
            <person name="Januszkiewicz K."/>
            <person name="Wedrychowicz H."/>
        </authorList>
    </citation>
    <scope>NUCLEOTIDE SEQUENCE [LARGE SCALE GENOMIC DNA]</scope>
    <source>
        <strain evidence="3 4">DSM 15930</strain>
    </source>
</reference>
<evidence type="ECO:0000256" key="1">
    <source>
        <dbReference type="SAM" id="MobiDB-lite"/>
    </source>
</evidence>
<evidence type="ECO:0000313" key="3">
    <source>
        <dbReference type="EMBL" id="SHM84838.1"/>
    </source>
</evidence>
<dbReference type="Proteomes" id="UP000184038">
    <property type="component" value="Unassembled WGS sequence"/>
</dbReference>
<keyword evidence="2" id="KW-0812">Transmembrane</keyword>
<feature type="compositionally biased region" description="Basic and acidic residues" evidence="1">
    <location>
        <begin position="113"/>
        <end position="127"/>
    </location>
</feature>
<dbReference type="RefSeq" id="WP_073289776.1">
    <property type="nucleotide sequence ID" value="NZ_FRCP01000019.1"/>
</dbReference>
<evidence type="ECO:0000313" key="4">
    <source>
        <dbReference type="Proteomes" id="UP000184038"/>
    </source>
</evidence>
<protein>
    <submittedName>
        <fullName evidence="3">Stage III sporulation protein AG</fullName>
    </submittedName>
</protein>
<feature type="region of interest" description="Disordered" evidence="1">
    <location>
        <begin position="96"/>
        <end position="136"/>
    </location>
</feature>
<proteinExistence type="predicted"/>
<dbReference type="EMBL" id="FRCP01000019">
    <property type="protein sequence ID" value="SHM84838.1"/>
    <property type="molecule type" value="Genomic_DNA"/>
</dbReference>
<gene>
    <name evidence="3" type="ORF">SAMN02746066_03571</name>
</gene>
<dbReference type="STRING" id="1120996.SAMN02746066_03571"/>
<keyword evidence="2" id="KW-1133">Transmembrane helix</keyword>
<dbReference type="OrthoDB" id="2061035at2"/>
<dbReference type="AlphaFoldDB" id="A0A1M7M2D2"/>
<sequence>MEKKKLSLKEIGIPKLIIIFMCGILLIILSFPSLFSGGDKKNNTISEVSNVPTTTSAASYEEEMEARLKEALMKVEGIGNVEVMITLKSSKESVTLKDTPYSQESLDESDSSGGERKSTTIDKKEETVLQNSGTGGSTPYVIKELEPEIEGVLVIAQGGGSQTIIGEIVGAVEVLFDVPAHKIKVMKMNSN</sequence>
<accession>A0A1M7M2D2</accession>
<name>A0A1M7M2D2_9FIRM</name>
<evidence type="ECO:0000256" key="2">
    <source>
        <dbReference type="SAM" id="Phobius"/>
    </source>
</evidence>